<dbReference type="PANTHER" id="PTHR39603:SF1">
    <property type="entry name" value="CYANOVIRIN-N DOMAIN-CONTAINING PROTEIN"/>
    <property type="match status" value="1"/>
</dbReference>
<proteinExistence type="predicted"/>
<evidence type="ECO:0000256" key="1">
    <source>
        <dbReference type="SAM" id="SignalP"/>
    </source>
</evidence>
<dbReference type="GeneID" id="87834596"/>
<protein>
    <recommendedName>
        <fullName evidence="4">Secreted protein</fullName>
    </recommendedName>
</protein>
<reference evidence="2" key="1">
    <citation type="journal article" date="2023" name="Mol. Phylogenet. Evol.">
        <title>Genome-scale phylogeny and comparative genomics of the fungal order Sordariales.</title>
        <authorList>
            <person name="Hensen N."/>
            <person name="Bonometti L."/>
            <person name="Westerberg I."/>
            <person name="Brannstrom I.O."/>
            <person name="Guillou S."/>
            <person name="Cros-Aarteil S."/>
            <person name="Calhoun S."/>
            <person name="Haridas S."/>
            <person name="Kuo A."/>
            <person name="Mondo S."/>
            <person name="Pangilinan J."/>
            <person name="Riley R."/>
            <person name="LaButti K."/>
            <person name="Andreopoulos B."/>
            <person name="Lipzen A."/>
            <person name="Chen C."/>
            <person name="Yan M."/>
            <person name="Daum C."/>
            <person name="Ng V."/>
            <person name="Clum A."/>
            <person name="Steindorff A."/>
            <person name="Ohm R.A."/>
            <person name="Martin F."/>
            <person name="Silar P."/>
            <person name="Natvig D.O."/>
            <person name="Lalanne C."/>
            <person name="Gautier V."/>
            <person name="Ament-Velasquez S.L."/>
            <person name="Kruys A."/>
            <person name="Hutchinson M.I."/>
            <person name="Powell A.J."/>
            <person name="Barry K."/>
            <person name="Miller A.N."/>
            <person name="Grigoriev I.V."/>
            <person name="Debuchy R."/>
            <person name="Gladieux P."/>
            <person name="Hiltunen Thoren M."/>
            <person name="Johannesson H."/>
        </authorList>
    </citation>
    <scope>NUCLEOTIDE SEQUENCE</scope>
    <source>
        <strain evidence="2">CBS 168.71</strain>
    </source>
</reference>
<dbReference type="EMBL" id="JAUEPN010000002">
    <property type="protein sequence ID" value="KAK3299464.1"/>
    <property type="molecule type" value="Genomic_DNA"/>
</dbReference>
<accession>A0AAE0LWP9</accession>
<evidence type="ECO:0000313" key="3">
    <source>
        <dbReference type="Proteomes" id="UP001278766"/>
    </source>
</evidence>
<feature type="chain" id="PRO_5042081082" description="Secreted protein" evidence="1">
    <location>
        <begin position="21"/>
        <end position="174"/>
    </location>
</feature>
<organism evidence="2 3">
    <name type="scientific">Chaetomium fimeti</name>
    <dbReference type="NCBI Taxonomy" id="1854472"/>
    <lineage>
        <taxon>Eukaryota</taxon>
        <taxon>Fungi</taxon>
        <taxon>Dikarya</taxon>
        <taxon>Ascomycota</taxon>
        <taxon>Pezizomycotina</taxon>
        <taxon>Sordariomycetes</taxon>
        <taxon>Sordariomycetidae</taxon>
        <taxon>Sordariales</taxon>
        <taxon>Chaetomiaceae</taxon>
        <taxon>Chaetomium</taxon>
    </lineage>
</organism>
<feature type="signal peptide" evidence="1">
    <location>
        <begin position="1"/>
        <end position="20"/>
    </location>
</feature>
<sequence>MAKFFIASVLGLASLQGAMAAPAAEVFPEVIPGPGLPSLADLGLTSAQLYKMPTPKQLAARLDPLNKRFDAKCGPAENAYTNVNDIIACYHYLNNLGTTMCVGSSANNVFCTAGLAHVTGSTPFGPTQSYCRDVAAGVLWAIDSCTRPDQSCAGSASAYGNGNLIITSSHRINW</sequence>
<dbReference type="PANTHER" id="PTHR39603">
    <property type="entry name" value="CYANOVIRIN-N DOMAIN-CONTAINING PROTEIN"/>
    <property type="match status" value="1"/>
</dbReference>
<name>A0AAE0LWP9_9PEZI</name>
<keyword evidence="1" id="KW-0732">Signal</keyword>
<reference evidence="2" key="2">
    <citation type="submission" date="2023-06" db="EMBL/GenBank/DDBJ databases">
        <authorList>
            <consortium name="Lawrence Berkeley National Laboratory"/>
            <person name="Haridas S."/>
            <person name="Hensen N."/>
            <person name="Bonometti L."/>
            <person name="Westerberg I."/>
            <person name="Brannstrom I.O."/>
            <person name="Guillou S."/>
            <person name="Cros-Aarteil S."/>
            <person name="Calhoun S."/>
            <person name="Kuo A."/>
            <person name="Mondo S."/>
            <person name="Pangilinan J."/>
            <person name="Riley R."/>
            <person name="Labutti K."/>
            <person name="Andreopoulos B."/>
            <person name="Lipzen A."/>
            <person name="Chen C."/>
            <person name="Yanf M."/>
            <person name="Daum C."/>
            <person name="Ng V."/>
            <person name="Clum A."/>
            <person name="Steindorff A."/>
            <person name="Ohm R."/>
            <person name="Martin F."/>
            <person name="Silar P."/>
            <person name="Natvig D."/>
            <person name="Lalanne C."/>
            <person name="Gautier V."/>
            <person name="Ament-Velasquez S.L."/>
            <person name="Kruys A."/>
            <person name="Hutchinson M.I."/>
            <person name="Powell A.J."/>
            <person name="Barry K."/>
            <person name="Miller A.N."/>
            <person name="Grigoriev I.V."/>
            <person name="Debuchy R."/>
            <person name="Gladieux P."/>
            <person name="Thoren M.H."/>
            <person name="Johannesson H."/>
        </authorList>
    </citation>
    <scope>NUCLEOTIDE SEQUENCE</scope>
    <source>
        <strain evidence="2">CBS 168.71</strain>
    </source>
</reference>
<evidence type="ECO:0008006" key="4">
    <source>
        <dbReference type="Google" id="ProtNLM"/>
    </source>
</evidence>
<dbReference type="RefSeq" id="XP_062662978.1">
    <property type="nucleotide sequence ID" value="XM_062797648.1"/>
</dbReference>
<dbReference type="AlphaFoldDB" id="A0AAE0LWP9"/>
<evidence type="ECO:0000313" key="2">
    <source>
        <dbReference type="EMBL" id="KAK3299464.1"/>
    </source>
</evidence>
<comment type="caution">
    <text evidence="2">The sequence shown here is derived from an EMBL/GenBank/DDBJ whole genome shotgun (WGS) entry which is preliminary data.</text>
</comment>
<gene>
    <name evidence="2" type="ORF">B0H64DRAFT_100563</name>
</gene>
<keyword evidence="3" id="KW-1185">Reference proteome</keyword>
<dbReference type="Proteomes" id="UP001278766">
    <property type="component" value="Unassembled WGS sequence"/>
</dbReference>